<dbReference type="FunFam" id="3.30.420.10:FF:000071">
    <property type="entry name" value="DNA polymerase-3 subunit epsilon"/>
    <property type="match status" value="1"/>
</dbReference>
<dbReference type="GO" id="GO:0045004">
    <property type="term" value="P:DNA replication proofreading"/>
    <property type="evidence" value="ECO:0007669"/>
    <property type="project" value="TreeGrafter"/>
</dbReference>
<dbReference type="Pfam" id="PF20600">
    <property type="entry name" value="ExoX-like_C"/>
    <property type="match status" value="1"/>
</dbReference>
<dbReference type="InterPro" id="IPR013520">
    <property type="entry name" value="Ribonucl_H"/>
</dbReference>
<dbReference type="SUPFAM" id="SSF53098">
    <property type="entry name" value="Ribonuclease H-like"/>
    <property type="match status" value="1"/>
</dbReference>
<dbReference type="InterPro" id="IPR046768">
    <property type="entry name" value="ExoX-like_C"/>
</dbReference>
<keyword evidence="2" id="KW-0269">Exonuclease</keyword>
<proteinExistence type="predicted"/>
<evidence type="ECO:0000313" key="3">
    <source>
        <dbReference type="Proteomes" id="UP000783796"/>
    </source>
</evidence>
<dbReference type="PANTHER" id="PTHR30231:SF41">
    <property type="entry name" value="DNA POLYMERASE III SUBUNIT EPSILON"/>
    <property type="match status" value="1"/>
</dbReference>
<dbReference type="PANTHER" id="PTHR30231">
    <property type="entry name" value="DNA POLYMERASE III SUBUNIT EPSILON"/>
    <property type="match status" value="1"/>
</dbReference>
<gene>
    <name evidence="2" type="ORF">H9777_02155</name>
</gene>
<sequence length="258" mass="29359">MKLNLKNPIVFFDLETTGTNITSDRIVEICYLKVYPNGNEESKTMRINPEMHIPEASTAIHGITDEDVADCPTFKEVATNIAKDFEGADIAGFNSNRFDVPVLVEEFLRAGIDLDLTKRKFIDVQVIYHKMEQRTLSAAYKFYCGKNLEDAHTAEADTRATYEVLKAQLDMYNDTLQNDINFLSEYSSYSKNVDFAGRIVYDDNGVEVFNFGKYKGMPVAEVLKKDIGYYGWIMNGDFALNTKNVLTKIRLRETGMLK</sequence>
<dbReference type="EMBL" id="JAHLFW010000021">
    <property type="protein sequence ID" value="MBU3837131.1"/>
    <property type="molecule type" value="Genomic_DNA"/>
</dbReference>
<reference evidence="2" key="2">
    <citation type="submission" date="2021-04" db="EMBL/GenBank/DDBJ databases">
        <authorList>
            <person name="Gilroy R."/>
        </authorList>
    </citation>
    <scope>NUCLEOTIDE SEQUENCE</scope>
    <source>
        <strain evidence="2">G4-2901</strain>
    </source>
</reference>
<dbReference type="GO" id="GO:0008408">
    <property type="term" value="F:3'-5' exonuclease activity"/>
    <property type="evidence" value="ECO:0007669"/>
    <property type="project" value="TreeGrafter"/>
</dbReference>
<organism evidence="2 3">
    <name type="scientific">Candidatus Phocaeicola faecigallinarum</name>
    <dbReference type="NCBI Taxonomy" id="2838732"/>
    <lineage>
        <taxon>Bacteria</taxon>
        <taxon>Pseudomonadati</taxon>
        <taxon>Bacteroidota</taxon>
        <taxon>Bacteroidia</taxon>
        <taxon>Bacteroidales</taxon>
        <taxon>Bacteroidaceae</taxon>
        <taxon>Phocaeicola</taxon>
    </lineage>
</organism>
<feature type="domain" description="Exonuclease" evidence="1">
    <location>
        <begin position="8"/>
        <end position="174"/>
    </location>
</feature>
<dbReference type="Proteomes" id="UP000783796">
    <property type="component" value="Unassembled WGS sequence"/>
</dbReference>
<dbReference type="Gene3D" id="3.30.420.10">
    <property type="entry name" value="Ribonuclease H-like superfamily/Ribonuclease H"/>
    <property type="match status" value="1"/>
</dbReference>
<evidence type="ECO:0000259" key="1">
    <source>
        <dbReference type="SMART" id="SM00479"/>
    </source>
</evidence>
<dbReference type="InterPro" id="IPR036397">
    <property type="entry name" value="RNaseH_sf"/>
</dbReference>
<dbReference type="GO" id="GO:0005829">
    <property type="term" value="C:cytosol"/>
    <property type="evidence" value="ECO:0007669"/>
    <property type="project" value="TreeGrafter"/>
</dbReference>
<name>A0A948TAB8_9BACT</name>
<protein>
    <submittedName>
        <fullName evidence="2">3'-5' exonuclease</fullName>
    </submittedName>
</protein>
<dbReference type="CDD" id="cd06127">
    <property type="entry name" value="DEDDh"/>
    <property type="match status" value="1"/>
</dbReference>
<comment type="caution">
    <text evidence="2">The sequence shown here is derived from an EMBL/GenBank/DDBJ whole genome shotgun (WGS) entry which is preliminary data.</text>
</comment>
<dbReference type="GO" id="GO:0003676">
    <property type="term" value="F:nucleic acid binding"/>
    <property type="evidence" value="ECO:0007669"/>
    <property type="project" value="InterPro"/>
</dbReference>
<keyword evidence="2" id="KW-0378">Hydrolase</keyword>
<accession>A0A948TAB8</accession>
<evidence type="ECO:0000313" key="2">
    <source>
        <dbReference type="EMBL" id="MBU3837131.1"/>
    </source>
</evidence>
<dbReference type="Pfam" id="PF00929">
    <property type="entry name" value="RNase_T"/>
    <property type="match status" value="1"/>
</dbReference>
<dbReference type="SMART" id="SM00479">
    <property type="entry name" value="EXOIII"/>
    <property type="match status" value="1"/>
</dbReference>
<reference evidence="2" key="1">
    <citation type="journal article" date="2021" name="PeerJ">
        <title>Extensive microbial diversity within the chicken gut microbiome revealed by metagenomics and culture.</title>
        <authorList>
            <person name="Gilroy R."/>
            <person name="Ravi A."/>
            <person name="Getino M."/>
            <person name="Pursley I."/>
            <person name="Horton D.L."/>
            <person name="Alikhan N.F."/>
            <person name="Baker D."/>
            <person name="Gharbi K."/>
            <person name="Hall N."/>
            <person name="Watson M."/>
            <person name="Adriaenssens E.M."/>
            <person name="Foster-Nyarko E."/>
            <person name="Jarju S."/>
            <person name="Secka A."/>
            <person name="Antonio M."/>
            <person name="Oren A."/>
            <person name="Chaudhuri R.R."/>
            <person name="La Ragione R."/>
            <person name="Hildebrand F."/>
            <person name="Pallen M.J."/>
        </authorList>
    </citation>
    <scope>NUCLEOTIDE SEQUENCE</scope>
    <source>
        <strain evidence="2">G4-2901</strain>
    </source>
</reference>
<dbReference type="InterPro" id="IPR012337">
    <property type="entry name" value="RNaseH-like_sf"/>
</dbReference>
<dbReference type="AlphaFoldDB" id="A0A948TAB8"/>
<keyword evidence="2" id="KW-0540">Nuclease</keyword>